<protein>
    <recommendedName>
        <fullName evidence="2">DUF1353 domain-containing protein</fullName>
    </recommendedName>
</protein>
<proteinExistence type="predicted"/>
<comment type="caution">
    <text evidence="1">The sequence shown here is derived from an EMBL/GenBank/DDBJ whole genome shotgun (WGS) entry which is preliminary data.</text>
</comment>
<dbReference type="AlphaFoldDB" id="A0A0F9K388"/>
<evidence type="ECO:0008006" key="2">
    <source>
        <dbReference type="Google" id="ProtNLM"/>
    </source>
</evidence>
<name>A0A0F9K388_9ZZZZ</name>
<reference evidence="1" key="1">
    <citation type="journal article" date="2015" name="Nature">
        <title>Complex archaea that bridge the gap between prokaryotes and eukaryotes.</title>
        <authorList>
            <person name="Spang A."/>
            <person name="Saw J.H."/>
            <person name="Jorgensen S.L."/>
            <person name="Zaremba-Niedzwiedzka K."/>
            <person name="Martijn J."/>
            <person name="Lind A.E."/>
            <person name="van Eijk R."/>
            <person name="Schleper C."/>
            <person name="Guy L."/>
            <person name="Ettema T.J."/>
        </authorList>
    </citation>
    <scope>NUCLEOTIDE SEQUENCE</scope>
</reference>
<accession>A0A0F9K388</accession>
<gene>
    <name evidence="1" type="ORF">LCGC14_1454050</name>
</gene>
<evidence type="ECO:0000313" key="1">
    <source>
        <dbReference type="EMBL" id="KKM69121.1"/>
    </source>
</evidence>
<sequence>MRFSYSKGYKYQLKSTYMVHTVIKPKDMVANRFTTLYRSGLLFIVRGYAWDGPSGPAIDTPSFMQASLVHDALYQLMREGLIDINYRKDADLLLYKIARADGMWYLRALWTYWAVRRFAKSAITNKKKIIKVGT</sequence>
<dbReference type="EMBL" id="LAZR01010046">
    <property type="protein sequence ID" value="KKM69121.1"/>
    <property type="molecule type" value="Genomic_DNA"/>
</dbReference>
<organism evidence="1">
    <name type="scientific">marine sediment metagenome</name>
    <dbReference type="NCBI Taxonomy" id="412755"/>
    <lineage>
        <taxon>unclassified sequences</taxon>
        <taxon>metagenomes</taxon>
        <taxon>ecological metagenomes</taxon>
    </lineage>
</organism>